<dbReference type="SMART" id="SM00680">
    <property type="entry name" value="CLIP"/>
    <property type="match status" value="1"/>
</dbReference>
<evidence type="ECO:0000256" key="6">
    <source>
        <dbReference type="ARBA" id="ARBA00023180"/>
    </source>
</evidence>
<dbReference type="Proteomes" id="UP000801492">
    <property type="component" value="Unassembled WGS sequence"/>
</dbReference>
<evidence type="ECO:0000256" key="5">
    <source>
        <dbReference type="ARBA" id="ARBA00023157"/>
    </source>
</evidence>
<keyword evidence="6" id="KW-0325">Glycoprotein</keyword>
<protein>
    <recommendedName>
        <fullName evidence="8">CLIP domain-containing serine protease</fullName>
        <ecNumber evidence="8">3.4.21.-</ecNumber>
    </recommendedName>
</protein>
<dbReference type="Pfam" id="PF12032">
    <property type="entry name" value="CLIP"/>
    <property type="match status" value="1"/>
</dbReference>
<comment type="domain">
    <text evidence="8">The clip domain consists of 35-55 residues which are 'knitted' together usually by 3 conserved disulfide bonds forming a clip-like compact structure.</text>
</comment>
<keyword evidence="4 8" id="KW-0720">Serine protease</keyword>
<gene>
    <name evidence="12" type="ORF">ILUMI_16641</name>
</gene>
<evidence type="ECO:0000256" key="8">
    <source>
        <dbReference type="RuleBase" id="RU366078"/>
    </source>
</evidence>
<keyword evidence="3 8" id="KW-0378">Hydrolase</keyword>
<dbReference type="InterPro" id="IPR001254">
    <property type="entry name" value="Trypsin_dom"/>
</dbReference>
<dbReference type="Gene3D" id="3.30.1640.30">
    <property type="match status" value="1"/>
</dbReference>
<dbReference type="InterPro" id="IPR038565">
    <property type="entry name" value="CLIP_sf"/>
</dbReference>
<dbReference type="PROSITE" id="PS51888">
    <property type="entry name" value="CLIP"/>
    <property type="match status" value="1"/>
</dbReference>
<dbReference type="PRINTS" id="PR00722">
    <property type="entry name" value="CHYMOTRYPSIN"/>
</dbReference>
<comment type="subcellular location">
    <subcellularLocation>
        <location evidence="8">Secreted</location>
    </subcellularLocation>
</comment>
<keyword evidence="9" id="KW-1133">Transmembrane helix</keyword>
<accession>A0A8K0CQM6</accession>
<evidence type="ECO:0000256" key="3">
    <source>
        <dbReference type="ARBA" id="ARBA00022801"/>
    </source>
</evidence>
<dbReference type="GO" id="GO:0006508">
    <property type="term" value="P:proteolysis"/>
    <property type="evidence" value="ECO:0007669"/>
    <property type="project" value="UniProtKB-KW"/>
</dbReference>
<evidence type="ECO:0000259" key="10">
    <source>
        <dbReference type="PROSITE" id="PS50240"/>
    </source>
</evidence>
<dbReference type="EMBL" id="VTPC01065660">
    <property type="protein sequence ID" value="KAF2889532.1"/>
    <property type="molecule type" value="Genomic_DNA"/>
</dbReference>
<dbReference type="OrthoDB" id="7726766at2759"/>
<dbReference type="FunFam" id="2.40.10.10:FF:000028">
    <property type="entry name" value="Serine protease easter"/>
    <property type="match status" value="1"/>
</dbReference>
<proteinExistence type="inferred from homology"/>
<dbReference type="PROSITE" id="PS50240">
    <property type="entry name" value="TRYPSIN_DOM"/>
    <property type="match status" value="1"/>
</dbReference>
<keyword evidence="1 8" id="KW-0645">Protease</keyword>
<evidence type="ECO:0000313" key="13">
    <source>
        <dbReference type="Proteomes" id="UP000801492"/>
    </source>
</evidence>
<keyword evidence="2" id="KW-0732">Signal</keyword>
<dbReference type="InterPro" id="IPR018114">
    <property type="entry name" value="TRYPSIN_HIS"/>
</dbReference>
<dbReference type="InterPro" id="IPR001314">
    <property type="entry name" value="Peptidase_S1A"/>
</dbReference>
<evidence type="ECO:0000256" key="7">
    <source>
        <dbReference type="ARBA" id="ARBA00024195"/>
    </source>
</evidence>
<dbReference type="Pfam" id="PF00089">
    <property type="entry name" value="Trypsin"/>
    <property type="match status" value="1"/>
</dbReference>
<keyword evidence="13" id="KW-1185">Reference proteome</keyword>
<evidence type="ECO:0000313" key="12">
    <source>
        <dbReference type="EMBL" id="KAF2889532.1"/>
    </source>
</evidence>
<keyword evidence="8" id="KW-0964">Secreted</keyword>
<keyword evidence="9" id="KW-0812">Transmembrane</keyword>
<dbReference type="PANTHER" id="PTHR24256">
    <property type="entry name" value="TRYPTASE-RELATED"/>
    <property type="match status" value="1"/>
</dbReference>
<evidence type="ECO:0000256" key="9">
    <source>
        <dbReference type="SAM" id="Phobius"/>
    </source>
</evidence>
<feature type="domain" description="Peptidase S1" evidence="10">
    <location>
        <begin position="129"/>
        <end position="249"/>
    </location>
</feature>
<keyword evidence="9" id="KW-0472">Membrane</keyword>
<dbReference type="AlphaFoldDB" id="A0A8K0CQM6"/>
<evidence type="ECO:0000256" key="1">
    <source>
        <dbReference type="ARBA" id="ARBA00022670"/>
    </source>
</evidence>
<name>A0A8K0CQM6_IGNLU</name>
<reference evidence="12" key="1">
    <citation type="submission" date="2019-08" db="EMBL/GenBank/DDBJ databases">
        <title>The genome of the North American firefly Photinus pyralis.</title>
        <authorList>
            <consortium name="Photinus pyralis genome working group"/>
            <person name="Fallon T.R."/>
            <person name="Sander Lower S.E."/>
            <person name="Weng J.-K."/>
        </authorList>
    </citation>
    <scope>NUCLEOTIDE SEQUENCE</scope>
    <source>
        <strain evidence="12">TRF0915ILg1</strain>
        <tissue evidence="12">Whole body</tissue>
    </source>
</reference>
<feature type="transmembrane region" description="Helical" evidence="9">
    <location>
        <begin position="21"/>
        <end position="40"/>
    </location>
</feature>
<dbReference type="SUPFAM" id="SSF50494">
    <property type="entry name" value="Trypsin-like serine proteases"/>
    <property type="match status" value="1"/>
</dbReference>
<dbReference type="InterPro" id="IPR022700">
    <property type="entry name" value="CLIP"/>
</dbReference>
<keyword evidence="5" id="KW-1015">Disulfide bond</keyword>
<evidence type="ECO:0000259" key="11">
    <source>
        <dbReference type="PROSITE" id="PS51888"/>
    </source>
</evidence>
<dbReference type="EC" id="3.4.21.-" evidence="8"/>
<dbReference type="GO" id="GO:0005576">
    <property type="term" value="C:extracellular region"/>
    <property type="evidence" value="ECO:0007669"/>
    <property type="project" value="UniProtKB-SubCell"/>
</dbReference>
<feature type="non-terminal residue" evidence="12">
    <location>
        <position position="1"/>
    </location>
</feature>
<comment type="similarity">
    <text evidence="7 8">Belongs to the peptidase S1 family. CLIP subfamily.</text>
</comment>
<dbReference type="Gene3D" id="2.40.10.10">
    <property type="entry name" value="Trypsin-like serine proteases"/>
    <property type="match status" value="2"/>
</dbReference>
<dbReference type="InterPro" id="IPR043504">
    <property type="entry name" value="Peptidase_S1_PA_chymotrypsin"/>
</dbReference>
<dbReference type="GO" id="GO:0004252">
    <property type="term" value="F:serine-type endopeptidase activity"/>
    <property type="evidence" value="ECO:0007669"/>
    <property type="project" value="UniProtKB-UniRule"/>
</dbReference>
<dbReference type="PROSITE" id="PS00134">
    <property type="entry name" value="TRYPSIN_HIS"/>
    <property type="match status" value="1"/>
</dbReference>
<feature type="domain" description="Clip" evidence="11">
    <location>
        <begin position="48"/>
        <end position="98"/>
    </location>
</feature>
<organism evidence="12 13">
    <name type="scientific">Ignelater luminosus</name>
    <name type="common">Cucubano</name>
    <name type="synonym">Pyrophorus luminosus</name>
    <dbReference type="NCBI Taxonomy" id="2038154"/>
    <lineage>
        <taxon>Eukaryota</taxon>
        <taxon>Metazoa</taxon>
        <taxon>Ecdysozoa</taxon>
        <taxon>Arthropoda</taxon>
        <taxon>Hexapoda</taxon>
        <taxon>Insecta</taxon>
        <taxon>Pterygota</taxon>
        <taxon>Neoptera</taxon>
        <taxon>Endopterygota</taxon>
        <taxon>Coleoptera</taxon>
        <taxon>Polyphaga</taxon>
        <taxon>Elateriformia</taxon>
        <taxon>Elateroidea</taxon>
        <taxon>Elateridae</taxon>
        <taxon>Agrypninae</taxon>
        <taxon>Pyrophorini</taxon>
        <taxon>Ignelater</taxon>
    </lineage>
</organism>
<dbReference type="InterPro" id="IPR051487">
    <property type="entry name" value="Ser/Thr_Proteases_Immune/Dev"/>
</dbReference>
<evidence type="ECO:0000256" key="2">
    <source>
        <dbReference type="ARBA" id="ARBA00022729"/>
    </source>
</evidence>
<comment type="caution">
    <text evidence="12">The sequence shown here is derived from an EMBL/GenBank/DDBJ whole genome shotgun (WGS) entry which is preliminary data.</text>
</comment>
<dbReference type="InterPro" id="IPR009003">
    <property type="entry name" value="Peptidase_S1_PA"/>
</dbReference>
<evidence type="ECO:0000256" key="4">
    <source>
        <dbReference type="ARBA" id="ARBA00022825"/>
    </source>
</evidence>
<sequence length="249" mass="27871">MYKRETHKQINQLIETLWAVYIMNFKLCLLFIVIISATLAEDIKRNEPCKTPKDADGLCVPLNQCQIVYDGVSSRNKTILDFAKHSYCGSDEETLVCCETPSPIVSVILEKDILLGNTACGLVKEEIKIWGGELTNIGEFPWMVGVDYKSKKTGESRNTLCGGSLINDEWVLTAAHCLSSQHYEAVSVRLGEWDISKDPDCEELVANKFCADPVKIIAIKETIAHPFYNARNGLNDIGLLHLENKVQFT</sequence>